<feature type="transmembrane region" description="Helical" evidence="1">
    <location>
        <begin position="438"/>
        <end position="457"/>
    </location>
</feature>
<dbReference type="RefSeq" id="WP_026646711.1">
    <property type="nucleotide sequence ID" value="NZ_JGZL01000016.1"/>
</dbReference>
<organism evidence="2 3">
    <name type="scientific">Bifidobacterium ruminantium</name>
    <dbReference type="NCBI Taxonomy" id="78346"/>
    <lineage>
        <taxon>Bacteria</taxon>
        <taxon>Bacillati</taxon>
        <taxon>Actinomycetota</taxon>
        <taxon>Actinomycetes</taxon>
        <taxon>Bifidobacteriales</taxon>
        <taxon>Bifidobacteriaceae</taxon>
        <taxon>Bifidobacterium</taxon>
    </lineage>
</organism>
<evidence type="ECO:0000313" key="2">
    <source>
        <dbReference type="EMBL" id="KFI85407.1"/>
    </source>
</evidence>
<feature type="transmembrane region" description="Helical" evidence="1">
    <location>
        <begin position="230"/>
        <end position="255"/>
    </location>
</feature>
<keyword evidence="1" id="KW-0472">Membrane</keyword>
<accession>A0A087CQ57</accession>
<sequence>MSLKKIYELINRFMPAIVGLCIILESAFFLIATPPGHIPDVWAHVYRVSGIINGDVVVKPVHARSMLQNVSSGAVGGTVDCAWLDYSLAQYDGYDPAVALLESLPSDACANTSSGTVDLPYNNAGINSPVAYTPQIIGVAAGKLFGLSASTTYRLAEIIMLAVYAVFMFLAVNALRTWRVPIGVLLSLPPIVKRASFAFSADSFTQAVVLLFSCLLIREILGPRGIMRHVWQLAVVGLVMAMCKFIYVPLVLLMLPLMWASQCSGQQVMIFSRKRAVPVLGSITLCAAWIMFWLKINDWYTTTPMLVSYGQMNAHKHALLTQPTVMLDAVHDILWSILHAQANLNNASDHRGIAVCWMLIACILLELFIASVMQFGTRFIQANPQTAAKQDTHVTHKSPNLLYLWVIALFCIGIILLTYLALWLQYNPADSLGVNGVQYRYFLPLAVLFGFVFLETAKQTQLNLFQLRPHAAITRGRAGR</sequence>
<dbReference type="InterPro" id="IPR018674">
    <property type="entry name" value="DUF2142_membrane"/>
</dbReference>
<feature type="transmembrane region" description="Helical" evidence="1">
    <location>
        <begin position="12"/>
        <end position="32"/>
    </location>
</feature>
<name>A0A087CQ57_BIFRU</name>
<feature type="transmembrane region" description="Helical" evidence="1">
    <location>
        <begin position="196"/>
        <end position="218"/>
    </location>
</feature>
<dbReference type="Pfam" id="PF09913">
    <property type="entry name" value="DUF2142"/>
    <property type="match status" value="1"/>
</dbReference>
<evidence type="ECO:0000313" key="3">
    <source>
        <dbReference type="Proteomes" id="UP000029078"/>
    </source>
</evidence>
<gene>
    <name evidence="2" type="ORF">BRUM_1772</name>
</gene>
<comment type="caution">
    <text evidence="2">The sequence shown here is derived from an EMBL/GenBank/DDBJ whole genome shotgun (WGS) entry which is preliminary data.</text>
</comment>
<protein>
    <submittedName>
        <fullName evidence="2">Putative membrane protein</fullName>
    </submittedName>
</protein>
<feature type="transmembrane region" description="Helical" evidence="1">
    <location>
        <begin position="155"/>
        <end position="175"/>
    </location>
</feature>
<feature type="transmembrane region" description="Helical" evidence="1">
    <location>
        <begin position="276"/>
        <end position="296"/>
    </location>
</feature>
<feature type="transmembrane region" description="Helical" evidence="1">
    <location>
        <begin position="401"/>
        <end position="426"/>
    </location>
</feature>
<dbReference type="STRING" id="78346.BRUM_1772"/>
<reference evidence="2 3" key="1">
    <citation type="submission" date="2014-03" db="EMBL/GenBank/DDBJ databases">
        <title>Genomics of Bifidobacteria.</title>
        <authorList>
            <person name="Ventura M."/>
            <person name="Milani C."/>
            <person name="Lugli G.A."/>
        </authorList>
    </citation>
    <scope>NUCLEOTIDE SEQUENCE [LARGE SCALE GENOMIC DNA]</scope>
    <source>
        <strain evidence="2 3">LMG 21811</strain>
    </source>
</reference>
<dbReference type="EMBL" id="JGZL01000016">
    <property type="protein sequence ID" value="KFI85407.1"/>
    <property type="molecule type" value="Genomic_DNA"/>
</dbReference>
<keyword evidence="3" id="KW-1185">Reference proteome</keyword>
<keyword evidence="1" id="KW-1133">Transmembrane helix</keyword>
<dbReference type="AlphaFoldDB" id="A0A087CQ57"/>
<dbReference type="Proteomes" id="UP000029078">
    <property type="component" value="Unassembled WGS sequence"/>
</dbReference>
<evidence type="ECO:0000256" key="1">
    <source>
        <dbReference type="SAM" id="Phobius"/>
    </source>
</evidence>
<keyword evidence="1" id="KW-0812">Transmembrane</keyword>
<dbReference type="eggNOG" id="COG4713">
    <property type="taxonomic scope" value="Bacteria"/>
</dbReference>
<feature type="transmembrane region" description="Helical" evidence="1">
    <location>
        <begin position="352"/>
        <end position="380"/>
    </location>
</feature>
<proteinExistence type="predicted"/>